<name>A0A1M7YC14_9FIRM</name>
<dbReference type="EMBL" id="FRFD01000007">
    <property type="protein sequence ID" value="SHO50165.1"/>
    <property type="molecule type" value="Genomic_DNA"/>
</dbReference>
<keyword evidence="1" id="KW-0862">Zinc</keyword>
<dbReference type="Proteomes" id="UP000184612">
    <property type="component" value="Unassembled WGS sequence"/>
</dbReference>
<proteinExistence type="predicted"/>
<reference evidence="3 4" key="1">
    <citation type="submission" date="2016-12" db="EMBL/GenBank/DDBJ databases">
        <authorList>
            <person name="Song W.-J."/>
            <person name="Kurnit D.M."/>
        </authorList>
    </citation>
    <scope>NUCLEOTIDE SEQUENCE [LARGE SCALE GENOMIC DNA]</scope>
    <source>
        <strain evidence="3 4">DSM 12503</strain>
    </source>
</reference>
<evidence type="ECO:0000313" key="3">
    <source>
        <dbReference type="EMBL" id="SHO50165.1"/>
    </source>
</evidence>
<keyword evidence="1" id="KW-0479">Metal-binding</keyword>
<dbReference type="OrthoDB" id="1864112at2"/>
<organism evidence="3 4">
    <name type="scientific">Anaerocolumna xylanovorans DSM 12503</name>
    <dbReference type="NCBI Taxonomy" id="1121345"/>
    <lineage>
        <taxon>Bacteria</taxon>
        <taxon>Bacillati</taxon>
        <taxon>Bacillota</taxon>
        <taxon>Clostridia</taxon>
        <taxon>Lachnospirales</taxon>
        <taxon>Lachnospiraceae</taxon>
        <taxon>Anaerocolumna</taxon>
    </lineage>
</organism>
<dbReference type="AlphaFoldDB" id="A0A1M7YC14"/>
<keyword evidence="4" id="KW-1185">Reference proteome</keyword>
<dbReference type="GO" id="GO:0008270">
    <property type="term" value="F:zinc ion binding"/>
    <property type="evidence" value="ECO:0007669"/>
    <property type="project" value="UniProtKB-KW"/>
</dbReference>
<protein>
    <submittedName>
        <fullName evidence="3">SWIM zinc finger</fullName>
    </submittedName>
</protein>
<sequence>MLIILIIIFVLLFAIALKSGEKTVKKAIESDRIFFPFDDSIHKTRQQQERIKRSVEHDLKIKTTLSNGYSGKIIGTTGNTYLVTLKNCSCQDFKRRNLPCKHMYFLAENTLRCNVWRDEKTDEYCIEKISIKK</sequence>
<dbReference type="PROSITE" id="PS50966">
    <property type="entry name" value="ZF_SWIM"/>
    <property type="match status" value="1"/>
</dbReference>
<evidence type="ECO:0000256" key="1">
    <source>
        <dbReference type="PROSITE-ProRule" id="PRU00325"/>
    </source>
</evidence>
<dbReference type="InterPro" id="IPR007527">
    <property type="entry name" value="Znf_SWIM"/>
</dbReference>
<evidence type="ECO:0000259" key="2">
    <source>
        <dbReference type="PROSITE" id="PS50966"/>
    </source>
</evidence>
<accession>A0A1M7YC14</accession>
<evidence type="ECO:0000313" key="4">
    <source>
        <dbReference type="Proteomes" id="UP000184612"/>
    </source>
</evidence>
<dbReference type="Pfam" id="PF04434">
    <property type="entry name" value="SWIM"/>
    <property type="match status" value="1"/>
</dbReference>
<keyword evidence="1" id="KW-0863">Zinc-finger</keyword>
<feature type="domain" description="SWIM-type" evidence="2">
    <location>
        <begin position="79"/>
        <end position="111"/>
    </location>
</feature>
<gene>
    <name evidence="3" type="ORF">SAMN02745217_02615</name>
</gene>